<evidence type="ECO:0000256" key="6">
    <source>
        <dbReference type="ARBA" id="ARBA00022989"/>
    </source>
</evidence>
<comment type="caution">
    <text evidence="9">The sequence shown here is derived from an EMBL/GenBank/DDBJ whole genome shotgun (WGS) entry which is preliminary data.</text>
</comment>
<dbReference type="FunFam" id="1.10.3470.10:FF:000001">
    <property type="entry name" value="Vitamin B12 ABC transporter permease BtuC"/>
    <property type="match status" value="1"/>
</dbReference>
<gene>
    <name evidence="9" type="ORF">ENP88_06805</name>
</gene>
<dbReference type="GO" id="GO:0005886">
    <property type="term" value="C:plasma membrane"/>
    <property type="evidence" value="ECO:0007669"/>
    <property type="project" value="UniProtKB-SubCell"/>
</dbReference>
<name>A0A7J2TJC5_ARCFL</name>
<evidence type="ECO:0000256" key="7">
    <source>
        <dbReference type="ARBA" id="ARBA00023136"/>
    </source>
</evidence>
<dbReference type="InterPro" id="IPR037294">
    <property type="entry name" value="ABC_BtuC-like"/>
</dbReference>
<keyword evidence="6 8" id="KW-1133">Transmembrane helix</keyword>
<evidence type="ECO:0000313" key="9">
    <source>
        <dbReference type="EMBL" id="HEH35829.1"/>
    </source>
</evidence>
<comment type="similarity">
    <text evidence="2">Belongs to the binding-protein-dependent transport system permease family. FecCD subfamily.</text>
</comment>
<dbReference type="CDD" id="cd06550">
    <property type="entry name" value="TM_ABC_iron-siderophores_like"/>
    <property type="match status" value="1"/>
</dbReference>
<evidence type="ECO:0000256" key="8">
    <source>
        <dbReference type="SAM" id="Phobius"/>
    </source>
</evidence>
<comment type="subcellular location">
    <subcellularLocation>
        <location evidence="1">Cell membrane</location>
        <topology evidence="1">Multi-pass membrane protein</topology>
    </subcellularLocation>
</comment>
<feature type="transmembrane region" description="Helical" evidence="8">
    <location>
        <begin position="174"/>
        <end position="194"/>
    </location>
</feature>
<feature type="transmembrane region" description="Helical" evidence="8">
    <location>
        <begin position="290"/>
        <end position="308"/>
    </location>
</feature>
<evidence type="ECO:0000256" key="3">
    <source>
        <dbReference type="ARBA" id="ARBA00022448"/>
    </source>
</evidence>
<feature type="transmembrane region" description="Helical" evidence="8">
    <location>
        <begin position="106"/>
        <end position="124"/>
    </location>
</feature>
<dbReference type="Pfam" id="PF01032">
    <property type="entry name" value="FecCD"/>
    <property type="match status" value="1"/>
</dbReference>
<keyword evidence="7 8" id="KW-0472">Membrane</keyword>
<keyword evidence="5 8" id="KW-0812">Transmembrane</keyword>
<accession>A0A7J2TJC5</accession>
<dbReference type="PANTHER" id="PTHR30472:SF25">
    <property type="entry name" value="ABC TRANSPORTER PERMEASE PROTEIN MJ0876-RELATED"/>
    <property type="match status" value="1"/>
</dbReference>
<dbReference type="EMBL" id="DSLA01000103">
    <property type="protein sequence ID" value="HEH35829.1"/>
    <property type="molecule type" value="Genomic_DNA"/>
</dbReference>
<feature type="transmembrane region" description="Helical" evidence="8">
    <location>
        <begin position="223"/>
        <end position="247"/>
    </location>
</feature>
<evidence type="ECO:0000256" key="2">
    <source>
        <dbReference type="ARBA" id="ARBA00007935"/>
    </source>
</evidence>
<dbReference type="InterPro" id="IPR000522">
    <property type="entry name" value="ABC_transptr_permease_BtuC"/>
</dbReference>
<feature type="transmembrane region" description="Helical" evidence="8">
    <location>
        <begin position="79"/>
        <end position="100"/>
    </location>
</feature>
<proteinExistence type="inferred from homology"/>
<dbReference type="SUPFAM" id="SSF81345">
    <property type="entry name" value="ABC transporter involved in vitamin B12 uptake, BtuC"/>
    <property type="match status" value="1"/>
</dbReference>
<evidence type="ECO:0000256" key="4">
    <source>
        <dbReference type="ARBA" id="ARBA00022475"/>
    </source>
</evidence>
<feature type="transmembrane region" description="Helical" evidence="8">
    <location>
        <begin position="131"/>
        <end position="154"/>
    </location>
</feature>
<keyword evidence="3" id="KW-0813">Transport</keyword>
<dbReference type="GO" id="GO:0022857">
    <property type="term" value="F:transmembrane transporter activity"/>
    <property type="evidence" value="ECO:0007669"/>
    <property type="project" value="InterPro"/>
</dbReference>
<sequence>MQFVKFAKILVLFLICKTTLIISISFGPAGFIDIKDPLMQAVVFEYRLPRVLLAMLVGASLAAAGCAMQAFFRNPLADPYVLGVSSAASVGAAVVISLGIGSTWNIMLSAFLASLVTSFSVYRLGRRGENYAVLLAGIAVSSLLSGITAIIIYFSQQSAHEILFWIMGSFSRAIWQKVLLLTIPFFIGVTYLLLNSWNLNAILLGEEHARSLGINVERFRKELIAVTSLLTSASVAVCGIIGFVGIIVPHTMRLIFGEAHQRLLPSAILFGATLMPLVDLVSRTCTTGEIPVGAVTAILGSPFFLYILRRGL</sequence>
<dbReference type="AlphaFoldDB" id="A0A7J2TJC5"/>
<organism evidence="9">
    <name type="scientific">Archaeoglobus fulgidus</name>
    <dbReference type="NCBI Taxonomy" id="2234"/>
    <lineage>
        <taxon>Archaea</taxon>
        <taxon>Methanobacteriati</taxon>
        <taxon>Methanobacteriota</taxon>
        <taxon>Archaeoglobi</taxon>
        <taxon>Archaeoglobales</taxon>
        <taxon>Archaeoglobaceae</taxon>
        <taxon>Archaeoglobus</taxon>
    </lineage>
</organism>
<keyword evidence="4" id="KW-1003">Cell membrane</keyword>
<dbReference type="Gene3D" id="1.10.3470.10">
    <property type="entry name" value="ABC transporter involved in vitamin B12 uptake, BtuC"/>
    <property type="match status" value="1"/>
</dbReference>
<feature type="transmembrane region" description="Helical" evidence="8">
    <location>
        <begin position="51"/>
        <end position="72"/>
    </location>
</feature>
<reference evidence="9" key="1">
    <citation type="journal article" date="2020" name="mSystems">
        <title>Genome- and Community-Level Interaction Insights into Carbon Utilization and Element Cycling Functions of Hydrothermarchaeota in Hydrothermal Sediment.</title>
        <authorList>
            <person name="Zhou Z."/>
            <person name="Liu Y."/>
            <person name="Xu W."/>
            <person name="Pan J."/>
            <person name="Luo Z.H."/>
            <person name="Li M."/>
        </authorList>
    </citation>
    <scope>NUCLEOTIDE SEQUENCE [LARGE SCALE GENOMIC DNA]</scope>
    <source>
        <strain evidence="9">SpSt-26</strain>
    </source>
</reference>
<protein>
    <submittedName>
        <fullName evidence="9">Iron ABC transporter permease</fullName>
    </submittedName>
</protein>
<evidence type="ECO:0000256" key="1">
    <source>
        <dbReference type="ARBA" id="ARBA00004651"/>
    </source>
</evidence>
<evidence type="ECO:0000256" key="5">
    <source>
        <dbReference type="ARBA" id="ARBA00022692"/>
    </source>
</evidence>
<dbReference type="PANTHER" id="PTHR30472">
    <property type="entry name" value="FERRIC ENTEROBACTIN TRANSPORT SYSTEM PERMEASE PROTEIN"/>
    <property type="match status" value="1"/>
</dbReference>
<dbReference type="GO" id="GO:0033214">
    <property type="term" value="P:siderophore-iron import into cell"/>
    <property type="evidence" value="ECO:0007669"/>
    <property type="project" value="TreeGrafter"/>
</dbReference>
<feature type="transmembrane region" description="Helical" evidence="8">
    <location>
        <begin position="9"/>
        <end position="31"/>
    </location>
</feature>